<dbReference type="InterPro" id="IPR050498">
    <property type="entry name" value="Ycf3"/>
</dbReference>
<dbReference type="PROSITE" id="PS50005">
    <property type="entry name" value="TPR"/>
    <property type="match status" value="3"/>
</dbReference>
<dbReference type="InterPro" id="IPR019734">
    <property type="entry name" value="TPR_rpt"/>
</dbReference>
<gene>
    <name evidence="4" type="ORF">QWZ15_20745</name>
</gene>
<proteinExistence type="predicted"/>
<dbReference type="PANTHER" id="PTHR44858">
    <property type="entry name" value="TETRATRICOPEPTIDE REPEAT PROTEIN 6"/>
    <property type="match status" value="1"/>
</dbReference>
<feature type="repeat" description="TPR" evidence="3">
    <location>
        <begin position="127"/>
        <end position="160"/>
    </location>
</feature>
<organism evidence="4 5">
    <name type="scientific">Cyclobacterium jeungdonense</name>
    <dbReference type="NCBI Taxonomy" id="708087"/>
    <lineage>
        <taxon>Bacteria</taxon>
        <taxon>Pseudomonadati</taxon>
        <taxon>Bacteroidota</taxon>
        <taxon>Cytophagia</taxon>
        <taxon>Cytophagales</taxon>
        <taxon>Cyclobacteriaceae</taxon>
        <taxon>Cyclobacterium</taxon>
    </lineage>
</organism>
<evidence type="ECO:0000256" key="1">
    <source>
        <dbReference type="ARBA" id="ARBA00022737"/>
    </source>
</evidence>
<keyword evidence="2 3" id="KW-0802">TPR repeat</keyword>
<dbReference type="EMBL" id="JAUFQS010000047">
    <property type="protein sequence ID" value="MDN3690263.1"/>
    <property type="molecule type" value="Genomic_DNA"/>
</dbReference>
<feature type="repeat" description="TPR" evidence="3">
    <location>
        <begin position="195"/>
        <end position="228"/>
    </location>
</feature>
<evidence type="ECO:0000256" key="3">
    <source>
        <dbReference type="PROSITE-ProRule" id="PRU00339"/>
    </source>
</evidence>
<evidence type="ECO:0000313" key="5">
    <source>
        <dbReference type="Proteomes" id="UP001236663"/>
    </source>
</evidence>
<dbReference type="Pfam" id="PF14559">
    <property type="entry name" value="TPR_19"/>
    <property type="match status" value="1"/>
</dbReference>
<dbReference type="PANTHER" id="PTHR44858:SF1">
    <property type="entry name" value="UDP-N-ACETYLGLUCOSAMINE--PEPTIDE N-ACETYLGLUCOSAMINYLTRANSFERASE SPINDLY-RELATED"/>
    <property type="match status" value="1"/>
</dbReference>
<sequence length="273" mass="31189">MLINKLSLTFTHFSCLCLLFLNISCIGSYRDAETLYLNGHYERAIKEFNKVLFISGTDIKALHLRARSYEELGQYREALADYRKILALQPTYAQAFAGIGKIAWEQEDLKTAEKNLLLAAMHDPKDYDILLLLSRSLIKNGRYKSAVEFLEEASRINPKEAKPHFYKGIAMAYSGDGLGTIVSFNKYLEIEPDNLTAHYNRGFALMKLGYKEWAVEDFDRVLEEDPKHYEALARRALCLLEKNPRQACFDLETAAMNGNPLAKSNLRRCASIR</sequence>
<protein>
    <submittedName>
        <fullName evidence="4">Tetratricopeptide repeat protein</fullName>
    </submittedName>
</protein>
<accession>A0ABT8CBS1</accession>
<dbReference type="Pfam" id="PF07719">
    <property type="entry name" value="TPR_2"/>
    <property type="match status" value="1"/>
</dbReference>
<dbReference type="InterPro" id="IPR013105">
    <property type="entry name" value="TPR_2"/>
</dbReference>
<name>A0ABT8CBS1_9BACT</name>
<dbReference type="RefSeq" id="WP_163383235.1">
    <property type="nucleotide sequence ID" value="NZ_JAUFQS010000047.1"/>
</dbReference>
<dbReference type="Pfam" id="PF12895">
    <property type="entry name" value="ANAPC3"/>
    <property type="match status" value="1"/>
</dbReference>
<dbReference type="InterPro" id="IPR011990">
    <property type="entry name" value="TPR-like_helical_dom_sf"/>
</dbReference>
<dbReference type="Proteomes" id="UP001236663">
    <property type="component" value="Unassembled WGS sequence"/>
</dbReference>
<keyword evidence="1" id="KW-0677">Repeat</keyword>
<evidence type="ECO:0000313" key="4">
    <source>
        <dbReference type="EMBL" id="MDN3690263.1"/>
    </source>
</evidence>
<evidence type="ECO:0000256" key="2">
    <source>
        <dbReference type="ARBA" id="ARBA00022803"/>
    </source>
</evidence>
<dbReference type="SUPFAM" id="SSF48452">
    <property type="entry name" value="TPR-like"/>
    <property type="match status" value="1"/>
</dbReference>
<keyword evidence="5" id="KW-1185">Reference proteome</keyword>
<feature type="repeat" description="TPR" evidence="3">
    <location>
        <begin position="59"/>
        <end position="92"/>
    </location>
</feature>
<dbReference type="Gene3D" id="1.25.40.10">
    <property type="entry name" value="Tetratricopeptide repeat domain"/>
    <property type="match status" value="3"/>
</dbReference>
<dbReference type="SMART" id="SM00028">
    <property type="entry name" value="TPR"/>
    <property type="match status" value="6"/>
</dbReference>
<reference evidence="5" key="1">
    <citation type="journal article" date="2019" name="Int. J. Syst. Evol. Microbiol.">
        <title>The Global Catalogue of Microorganisms (GCM) 10K type strain sequencing project: providing services to taxonomists for standard genome sequencing and annotation.</title>
        <authorList>
            <consortium name="The Broad Institute Genomics Platform"/>
            <consortium name="The Broad Institute Genome Sequencing Center for Infectious Disease"/>
            <person name="Wu L."/>
            <person name="Ma J."/>
        </authorList>
    </citation>
    <scope>NUCLEOTIDE SEQUENCE [LARGE SCALE GENOMIC DNA]</scope>
    <source>
        <strain evidence="5">CECT 7706</strain>
    </source>
</reference>
<comment type="caution">
    <text evidence="4">The sequence shown here is derived from an EMBL/GenBank/DDBJ whole genome shotgun (WGS) entry which is preliminary data.</text>
</comment>